<accession>A0ABS4YL93</accession>
<dbReference type="RefSeq" id="WP_209891780.1">
    <property type="nucleotide sequence ID" value="NZ_BAAAJV010000006.1"/>
</dbReference>
<comment type="caution">
    <text evidence="2">The sequence shown here is derived from an EMBL/GenBank/DDBJ whole genome shotgun (WGS) entry which is preliminary data.</text>
</comment>
<evidence type="ECO:0000256" key="1">
    <source>
        <dbReference type="SAM" id="MobiDB-lite"/>
    </source>
</evidence>
<protein>
    <recommendedName>
        <fullName evidence="4">Sugar ABC transporter ATPase</fullName>
    </recommendedName>
</protein>
<dbReference type="EMBL" id="JAGIOC010000001">
    <property type="protein sequence ID" value="MBP2409576.1"/>
    <property type="molecule type" value="Genomic_DNA"/>
</dbReference>
<feature type="region of interest" description="Disordered" evidence="1">
    <location>
        <begin position="1"/>
        <end position="134"/>
    </location>
</feature>
<evidence type="ECO:0000313" key="3">
    <source>
        <dbReference type="Proteomes" id="UP000698222"/>
    </source>
</evidence>
<name>A0ABS4YL93_9MICO</name>
<evidence type="ECO:0000313" key="2">
    <source>
        <dbReference type="EMBL" id="MBP2409576.1"/>
    </source>
</evidence>
<feature type="compositionally biased region" description="Acidic residues" evidence="1">
    <location>
        <begin position="26"/>
        <end position="59"/>
    </location>
</feature>
<reference evidence="2 3" key="1">
    <citation type="submission" date="2021-03" db="EMBL/GenBank/DDBJ databases">
        <title>Sequencing the genomes of 1000 actinobacteria strains.</title>
        <authorList>
            <person name="Klenk H.-P."/>
        </authorList>
    </citation>
    <scope>NUCLEOTIDE SEQUENCE [LARGE SCALE GENOMIC DNA]</scope>
    <source>
        <strain evidence="2 3">DSM 14564</strain>
    </source>
</reference>
<gene>
    <name evidence="2" type="ORF">JOF44_002479</name>
</gene>
<feature type="compositionally biased region" description="Basic and acidic residues" evidence="1">
    <location>
        <begin position="60"/>
        <end position="73"/>
    </location>
</feature>
<evidence type="ECO:0008006" key="4">
    <source>
        <dbReference type="Google" id="ProtNLM"/>
    </source>
</evidence>
<keyword evidence="3" id="KW-1185">Reference proteome</keyword>
<sequence>MTDPYDPESAAWEEEATSPEGAQDPTTDEDTELLAETSEDEYARPDEEEPGDVSIDDALETDRVVAEGSDSRNADGYGFDEDRERGTEDAVAAEQGNRDEDRMESDIDDEELDQLAGTDGDALGTDRDLADPEA</sequence>
<feature type="compositionally biased region" description="Basic and acidic residues" evidence="1">
    <location>
        <begin position="124"/>
        <end position="134"/>
    </location>
</feature>
<dbReference type="Proteomes" id="UP000698222">
    <property type="component" value="Unassembled WGS sequence"/>
</dbReference>
<organism evidence="2 3">
    <name type="scientific">Brachybacterium fresconis</name>
    <dbReference type="NCBI Taxonomy" id="173363"/>
    <lineage>
        <taxon>Bacteria</taxon>
        <taxon>Bacillati</taxon>
        <taxon>Actinomycetota</taxon>
        <taxon>Actinomycetes</taxon>
        <taxon>Micrococcales</taxon>
        <taxon>Dermabacteraceae</taxon>
        <taxon>Brachybacterium</taxon>
    </lineage>
</organism>
<feature type="compositionally biased region" description="Basic and acidic residues" evidence="1">
    <location>
        <begin position="96"/>
        <end position="105"/>
    </location>
</feature>
<proteinExistence type="predicted"/>